<dbReference type="InterPro" id="IPR002656">
    <property type="entry name" value="Acyl_transf_3_dom"/>
</dbReference>
<proteinExistence type="predicted"/>
<reference evidence="4" key="1">
    <citation type="journal article" date="2019" name="Int. J. Syst. Evol. Microbiol.">
        <title>The Global Catalogue of Microorganisms (GCM) 10K type strain sequencing project: providing services to taxonomists for standard genome sequencing and annotation.</title>
        <authorList>
            <consortium name="The Broad Institute Genomics Platform"/>
            <consortium name="The Broad Institute Genome Sequencing Center for Infectious Disease"/>
            <person name="Wu L."/>
            <person name="Ma J."/>
        </authorList>
    </citation>
    <scope>NUCLEOTIDE SEQUENCE [LARGE SCALE GENOMIC DNA]</scope>
    <source>
        <strain evidence="4">JCM 16703</strain>
    </source>
</reference>
<evidence type="ECO:0000259" key="2">
    <source>
        <dbReference type="Pfam" id="PF01757"/>
    </source>
</evidence>
<feature type="transmembrane region" description="Helical" evidence="1">
    <location>
        <begin position="75"/>
        <end position="100"/>
    </location>
</feature>
<dbReference type="PANTHER" id="PTHR23028:SF53">
    <property type="entry name" value="ACYL_TRANSF_3 DOMAIN-CONTAINING PROTEIN"/>
    <property type="match status" value="1"/>
</dbReference>
<dbReference type="GO" id="GO:0016746">
    <property type="term" value="F:acyltransferase activity"/>
    <property type="evidence" value="ECO:0007669"/>
    <property type="project" value="UniProtKB-KW"/>
</dbReference>
<evidence type="ECO:0000313" key="4">
    <source>
        <dbReference type="Proteomes" id="UP001501495"/>
    </source>
</evidence>
<dbReference type="InterPro" id="IPR050879">
    <property type="entry name" value="Acyltransferase_3"/>
</dbReference>
<gene>
    <name evidence="3" type="ORF">GCM10022215_04270</name>
</gene>
<keyword evidence="3" id="KW-0808">Transferase</keyword>
<feature type="transmembrane region" description="Helical" evidence="1">
    <location>
        <begin position="120"/>
        <end position="140"/>
    </location>
</feature>
<dbReference type="PANTHER" id="PTHR23028">
    <property type="entry name" value="ACETYLTRANSFERASE"/>
    <property type="match status" value="1"/>
</dbReference>
<keyword evidence="1" id="KW-1133">Transmembrane helix</keyword>
<feature type="transmembrane region" description="Helical" evidence="1">
    <location>
        <begin position="34"/>
        <end position="55"/>
    </location>
</feature>
<feature type="transmembrane region" description="Helical" evidence="1">
    <location>
        <begin position="176"/>
        <end position="198"/>
    </location>
</feature>
<feature type="transmembrane region" description="Helical" evidence="1">
    <location>
        <begin position="234"/>
        <end position="255"/>
    </location>
</feature>
<dbReference type="Pfam" id="PF01757">
    <property type="entry name" value="Acyl_transf_3"/>
    <property type="match status" value="1"/>
</dbReference>
<name>A0ABP7XAR5_9ACTN</name>
<feature type="transmembrane region" description="Helical" evidence="1">
    <location>
        <begin position="152"/>
        <end position="170"/>
    </location>
</feature>
<dbReference type="Proteomes" id="UP001501495">
    <property type="component" value="Unassembled WGS sequence"/>
</dbReference>
<feature type="transmembrane region" description="Helical" evidence="1">
    <location>
        <begin position="290"/>
        <end position="314"/>
    </location>
</feature>
<dbReference type="EMBL" id="BAAAZH010000003">
    <property type="protein sequence ID" value="GAA4109705.1"/>
    <property type="molecule type" value="Genomic_DNA"/>
</dbReference>
<feature type="domain" description="Acyltransferase 3" evidence="2">
    <location>
        <begin position="1"/>
        <end position="309"/>
    </location>
</feature>
<keyword evidence="4" id="KW-1185">Reference proteome</keyword>
<protein>
    <submittedName>
        <fullName evidence="3">Acyltransferase</fullName>
    </submittedName>
</protein>
<evidence type="ECO:0000313" key="3">
    <source>
        <dbReference type="EMBL" id="GAA4109705.1"/>
    </source>
</evidence>
<accession>A0ABP7XAR5</accession>
<keyword evidence="3" id="KW-0012">Acyltransferase</keyword>
<evidence type="ECO:0000256" key="1">
    <source>
        <dbReference type="SAM" id="Phobius"/>
    </source>
</evidence>
<keyword evidence="1" id="KW-0812">Transmembrane</keyword>
<comment type="caution">
    <text evidence="3">The sequence shown here is derived from an EMBL/GenBank/DDBJ whole genome shotgun (WGS) entry which is preliminary data.</text>
</comment>
<organism evidence="3 4">
    <name type="scientific">Nocardioides fonticola</name>
    <dbReference type="NCBI Taxonomy" id="450363"/>
    <lineage>
        <taxon>Bacteria</taxon>
        <taxon>Bacillati</taxon>
        <taxon>Actinomycetota</taxon>
        <taxon>Actinomycetes</taxon>
        <taxon>Propionibacteriales</taxon>
        <taxon>Nocardioidaceae</taxon>
        <taxon>Nocardioides</taxon>
    </lineage>
</organism>
<sequence>MRFVAAGLVVVTHATFYAGERLDPSFPTWHFGEIGVPIFFVISGFVMVVSTQDLVGKDDGWKYFSARRGTRIVPLYWTATTVKLLTMVVVPGAVLHAALSPQTVLSSYFFLPSYNADGELRPLLGVGWTLIFEVFFYIIFAIGMRVSRRPALFSTAVLLPVAIGGFALPGDVRGEWTFYFSGVLLYFVMGMWIGALWTKRLDGPIRMLAIATVTVAACWSSASAATGSPSPSHYLLAPTIFLLTLVAESTIGARLPRWFLIGGDASYALYLFHPIVAPAVPALMSKFGLVYPWLSVVGGFGAALVAGIIGYYFIERPALEQTRRRWKYAGKMRGAGLPQGTVAR</sequence>
<keyword evidence="1" id="KW-0472">Membrane</keyword>
<feature type="transmembrane region" description="Helical" evidence="1">
    <location>
        <begin position="205"/>
        <end position="222"/>
    </location>
</feature>